<reference evidence="1" key="1">
    <citation type="submission" date="2019-10" db="EMBL/GenBank/DDBJ databases">
        <authorList>
            <consortium name="DOE Joint Genome Institute"/>
            <person name="Kuo A."/>
            <person name="Miyauchi S."/>
            <person name="Kiss E."/>
            <person name="Drula E."/>
            <person name="Kohler A."/>
            <person name="Sanchez-Garcia M."/>
            <person name="Andreopoulos B."/>
            <person name="Barry K.W."/>
            <person name="Bonito G."/>
            <person name="Buee M."/>
            <person name="Carver A."/>
            <person name="Chen C."/>
            <person name="Cichocki N."/>
            <person name="Clum A."/>
            <person name="Culley D."/>
            <person name="Crous P.W."/>
            <person name="Fauchery L."/>
            <person name="Girlanda M."/>
            <person name="Hayes R."/>
            <person name="Keri Z."/>
            <person name="Labutti K."/>
            <person name="Lipzen A."/>
            <person name="Lombard V."/>
            <person name="Magnuson J."/>
            <person name="Maillard F."/>
            <person name="Morin E."/>
            <person name="Murat C."/>
            <person name="Nolan M."/>
            <person name="Ohm R."/>
            <person name="Pangilinan J."/>
            <person name="Pereira M."/>
            <person name="Perotto S."/>
            <person name="Peter M."/>
            <person name="Riley R."/>
            <person name="Sitrit Y."/>
            <person name="Stielow B."/>
            <person name="Szollosi G."/>
            <person name="Zifcakova L."/>
            <person name="Stursova M."/>
            <person name="Spatafora J.W."/>
            <person name="Tedersoo L."/>
            <person name="Vaario L.-M."/>
            <person name="Yamada A."/>
            <person name="Yan M."/>
            <person name="Wang P."/>
            <person name="Xu J."/>
            <person name="Bruns T."/>
            <person name="Baldrian P."/>
            <person name="Vilgalys R."/>
            <person name="Henrissat B."/>
            <person name="Grigoriev I.V."/>
            <person name="Hibbett D."/>
            <person name="Nagy L.G."/>
            <person name="Martin F.M."/>
        </authorList>
    </citation>
    <scope>NUCLEOTIDE SEQUENCE</scope>
    <source>
        <strain evidence="1">P2</strain>
    </source>
</reference>
<gene>
    <name evidence="1" type="ORF">BDM02DRAFT_3132731</name>
</gene>
<evidence type="ECO:0000313" key="2">
    <source>
        <dbReference type="Proteomes" id="UP000886501"/>
    </source>
</evidence>
<dbReference type="Proteomes" id="UP000886501">
    <property type="component" value="Unassembled WGS sequence"/>
</dbReference>
<organism evidence="1 2">
    <name type="scientific">Thelephora ganbajun</name>
    <name type="common">Ganba fungus</name>
    <dbReference type="NCBI Taxonomy" id="370292"/>
    <lineage>
        <taxon>Eukaryota</taxon>
        <taxon>Fungi</taxon>
        <taxon>Dikarya</taxon>
        <taxon>Basidiomycota</taxon>
        <taxon>Agaricomycotina</taxon>
        <taxon>Agaricomycetes</taxon>
        <taxon>Thelephorales</taxon>
        <taxon>Thelephoraceae</taxon>
        <taxon>Thelephora</taxon>
    </lineage>
</organism>
<protein>
    <submittedName>
        <fullName evidence="1">Uncharacterized protein</fullName>
    </submittedName>
</protein>
<proteinExistence type="predicted"/>
<evidence type="ECO:0000313" key="1">
    <source>
        <dbReference type="EMBL" id="KAF9642978.1"/>
    </source>
</evidence>
<comment type="caution">
    <text evidence="1">The sequence shown here is derived from an EMBL/GenBank/DDBJ whole genome shotgun (WGS) entry which is preliminary data.</text>
</comment>
<reference evidence="1" key="2">
    <citation type="journal article" date="2020" name="Nat. Commun.">
        <title>Large-scale genome sequencing of mycorrhizal fungi provides insights into the early evolution of symbiotic traits.</title>
        <authorList>
            <person name="Miyauchi S."/>
            <person name="Kiss E."/>
            <person name="Kuo A."/>
            <person name="Drula E."/>
            <person name="Kohler A."/>
            <person name="Sanchez-Garcia M."/>
            <person name="Morin E."/>
            <person name="Andreopoulos B."/>
            <person name="Barry K.W."/>
            <person name="Bonito G."/>
            <person name="Buee M."/>
            <person name="Carver A."/>
            <person name="Chen C."/>
            <person name="Cichocki N."/>
            <person name="Clum A."/>
            <person name="Culley D."/>
            <person name="Crous P.W."/>
            <person name="Fauchery L."/>
            <person name="Girlanda M."/>
            <person name="Hayes R.D."/>
            <person name="Keri Z."/>
            <person name="LaButti K."/>
            <person name="Lipzen A."/>
            <person name="Lombard V."/>
            <person name="Magnuson J."/>
            <person name="Maillard F."/>
            <person name="Murat C."/>
            <person name="Nolan M."/>
            <person name="Ohm R.A."/>
            <person name="Pangilinan J."/>
            <person name="Pereira M.F."/>
            <person name="Perotto S."/>
            <person name="Peter M."/>
            <person name="Pfister S."/>
            <person name="Riley R."/>
            <person name="Sitrit Y."/>
            <person name="Stielow J.B."/>
            <person name="Szollosi G."/>
            <person name="Zifcakova L."/>
            <person name="Stursova M."/>
            <person name="Spatafora J.W."/>
            <person name="Tedersoo L."/>
            <person name="Vaario L.M."/>
            <person name="Yamada A."/>
            <person name="Yan M."/>
            <person name="Wang P."/>
            <person name="Xu J."/>
            <person name="Bruns T."/>
            <person name="Baldrian P."/>
            <person name="Vilgalys R."/>
            <person name="Dunand C."/>
            <person name="Henrissat B."/>
            <person name="Grigoriev I.V."/>
            <person name="Hibbett D."/>
            <person name="Nagy L.G."/>
            <person name="Martin F.M."/>
        </authorList>
    </citation>
    <scope>NUCLEOTIDE SEQUENCE</scope>
    <source>
        <strain evidence="1">P2</strain>
    </source>
</reference>
<accession>A0ACB6Z0J7</accession>
<name>A0ACB6Z0J7_THEGA</name>
<keyword evidence="2" id="KW-1185">Reference proteome</keyword>
<dbReference type="EMBL" id="MU118307">
    <property type="protein sequence ID" value="KAF9642978.1"/>
    <property type="molecule type" value="Genomic_DNA"/>
</dbReference>
<sequence>MVYSNSEGLTQAEMTGWMREEDRSKTPVISSSSYSGSRPESLADRMPMVLDGNLERRSFPRGGLERGGLKRGRIVATLRSSVKRFSTHLVDLWSEIDGNEETFLTWMNGGFVHQLGGSAIPSAVHNERLVSATSDTAQGLYRPVYRTALAHF</sequence>